<dbReference type="InterPro" id="IPR006626">
    <property type="entry name" value="PbH1"/>
</dbReference>
<keyword evidence="1" id="KW-0732">Signal</keyword>
<evidence type="ECO:0000313" key="4">
    <source>
        <dbReference type="Proteomes" id="UP000660024"/>
    </source>
</evidence>
<dbReference type="InterPro" id="IPR026444">
    <property type="entry name" value="Secre_tail"/>
</dbReference>
<evidence type="ECO:0000313" key="3">
    <source>
        <dbReference type="EMBL" id="MBK0382022.1"/>
    </source>
</evidence>
<evidence type="ECO:0000259" key="2">
    <source>
        <dbReference type="Pfam" id="PF18962"/>
    </source>
</evidence>
<dbReference type="Pfam" id="PF18962">
    <property type="entry name" value="Por_Secre_tail"/>
    <property type="match status" value="1"/>
</dbReference>
<dbReference type="SUPFAM" id="SSF51126">
    <property type="entry name" value="Pectin lyase-like"/>
    <property type="match status" value="2"/>
</dbReference>
<keyword evidence="4" id="KW-1185">Reference proteome</keyword>
<gene>
    <name evidence="3" type="ORF">I5M32_03540</name>
</gene>
<name>A0ABS1BGQ0_9SPHI</name>
<comment type="caution">
    <text evidence="3">The sequence shown here is derived from an EMBL/GenBank/DDBJ whole genome shotgun (WGS) entry which is preliminary data.</text>
</comment>
<proteinExistence type="predicted"/>
<dbReference type="InterPro" id="IPR011050">
    <property type="entry name" value="Pectin_lyase_fold/virulence"/>
</dbReference>
<sequence length="1398" mass="147763">MNSNILLKRALIFLFLITTKLTFAQTNYYVSTTGDDLNSGLTGSPKATIQSAIAVASDNDIINIEAGTYDGLVIVNKQLKLIGADKSNTIIKFTGTVSGGVTPSLFKITALNVTVSKLGFETDLSKLWSAIITSGDASGLRIENCGITATKSAAAYAATSYTDRNAINANTIGRAVDGVAVLANPAPGFIYVYDTTIEGTVGGGFGNAFFRAGVSSDGYALYMTNNTIQTISHDVISRFQTSPNKTSLLTNSFNGGGIEFAEPNAGFLGADIENNSFNWGLGGTPNYALVRLKNNNANKPFLFKSNLVENNYWLMSLENFQNITAEGNIFNPVVDANNTFKSVTINTKTLASSSNTKLPISATFIGNTFNGVSGSVGSKALAFYNHDSNSAAFGTFILGTAAQKNTFNQDIANYIYIDDNNGNQTQTAGTGIAGFPEYGEFAATTTAYWATNIRADQNNFYVDGQLRAATSLDATQRTELDGKIYDKLDNTNIGSVQYYFPVQDVTSGLNFATIQEAIDDASTVNGDIINVNPGTYTLTSTIQINKEITLRGNNNTLATKPLINGVGDATRKSLINVSAKNVTIQNFEMQFDESVTNSESAINTTANGTFDNLSILDNKIEGTSASYKFGKAAIFLGLQTNPTAASDKVTVKRNTVDHTVSGNAMSRGIRSWFINGTIGGSVADKNTIKAFYSSMELAVSGGSNDLNVSYNDVIGKIKIGGLKPGNHSVSNNMISSGGTATAALAGGPGATAADIQASLFEVVGSKTSNANLTISNNTFTDFKYAGVSLLASSNVSILNNTFNPLANETGFGHIIFDTKTSDTQAEAAKTYQNITIKGNLFNGSGVAGGTGLGFANSNGSSTLSPLSNIIVGGANTEANTFSSSLTTLVNLVNETRTSDQIPFWTSQAYAGTATTTAFPFSTNVDLSANNIDADLISGMTDVDLYALETKINHGIDADVLGFVTLKPSFAYPATAPETLNAVKVAPEDYTLLVKAGVDLSATTILATKSLTLSSQDATLTFGSLGINAASKALTLDKPTTTNALVLTAGKVVSTATNTLTVPATGISFTSGIGNFVDGPLNVTGINADMVIPIGKGTKAAYIGLTNVASGASDFTAEYFQTAYSNTTNKETSIDQVLNKEYWLLNRTSGALSAKVSLYSFDLIASGLAGTTDQQGLVAWFNGTQWVNQGNASNNSLSITANLGNSSFSPFTFGMPVLPLPVDLISFKADLKTNGVLLTWATAAERDNDHFEIEKSDDGVSFLKIANVNGAGQSSHKLNYQFSDASFYNSAYYRLVQIDKNGKKTVYNDLVRFVKGLNGSLTLSVYPNPTTQGLFIKYNSNNPDLITGKLIDGLGRTVLNFKGSSQQSTYLDLNTQKAGPYILQIKTPEGIQIKKIIKQ</sequence>
<feature type="domain" description="Secretion system C-terminal sorting" evidence="2">
    <location>
        <begin position="1324"/>
        <end position="1396"/>
    </location>
</feature>
<dbReference type="Gene3D" id="2.160.20.10">
    <property type="entry name" value="Single-stranded right-handed beta-helix, Pectin lyase-like"/>
    <property type="match status" value="2"/>
</dbReference>
<organism evidence="3 4">
    <name type="scientific">Pedobacter segetis</name>
    <dbReference type="NCBI Taxonomy" id="2793069"/>
    <lineage>
        <taxon>Bacteria</taxon>
        <taxon>Pseudomonadati</taxon>
        <taxon>Bacteroidota</taxon>
        <taxon>Sphingobacteriia</taxon>
        <taxon>Sphingobacteriales</taxon>
        <taxon>Sphingobacteriaceae</taxon>
        <taxon>Pedobacter</taxon>
    </lineage>
</organism>
<evidence type="ECO:0000256" key="1">
    <source>
        <dbReference type="SAM" id="SignalP"/>
    </source>
</evidence>
<feature type="signal peptide" evidence="1">
    <location>
        <begin position="1"/>
        <end position="24"/>
    </location>
</feature>
<protein>
    <submittedName>
        <fullName evidence="3">T9SS type A sorting domain-containing protein</fullName>
    </submittedName>
</protein>
<dbReference type="Proteomes" id="UP000660024">
    <property type="component" value="Unassembled WGS sequence"/>
</dbReference>
<reference evidence="3 4" key="1">
    <citation type="submission" date="2020-12" db="EMBL/GenBank/DDBJ databases">
        <title>Bacterial novel species Pedobacter sp. SD-b isolated from soil.</title>
        <authorList>
            <person name="Jung H.-Y."/>
        </authorList>
    </citation>
    <scope>NUCLEOTIDE SEQUENCE [LARGE SCALE GENOMIC DNA]</scope>
    <source>
        <strain evidence="3 4">SD-b</strain>
    </source>
</reference>
<dbReference type="EMBL" id="JAEHFY010000004">
    <property type="protein sequence ID" value="MBK0382022.1"/>
    <property type="molecule type" value="Genomic_DNA"/>
</dbReference>
<feature type="chain" id="PRO_5047525454" evidence="1">
    <location>
        <begin position="25"/>
        <end position="1398"/>
    </location>
</feature>
<accession>A0ABS1BGQ0</accession>
<dbReference type="SMART" id="SM00710">
    <property type="entry name" value="PbH1"/>
    <property type="match status" value="6"/>
</dbReference>
<dbReference type="NCBIfam" id="TIGR04183">
    <property type="entry name" value="Por_Secre_tail"/>
    <property type="match status" value="1"/>
</dbReference>
<dbReference type="RefSeq" id="WP_200584801.1">
    <property type="nucleotide sequence ID" value="NZ_JAEHFY010000004.1"/>
</dbReference>
<dbReference type="InterPro" id="IPR012334">
    <property type="entry name" value="Pectin_lyas_fold"/>
</dbReference>